<dbReference type="AlphaFoldDB" id="A0AAV7N6P3"/>
<evidence type="ECO:0000313" key="2">
    <source>
        <dbReference type="Proteomes" id="UP001066276"/>
    </source>
</evidence>
<dbReference type="Proteomes" id="UP001066276">
    <property type="component" value="Chromosome 9"/>
</dbReference>
<reference evidence="1" key="1">
    <citation type="journal article" date="2022" name="bioRxiv">
        <title>Sequencing and chromosome-scale assembly of the giantPleurodeles waltlgenome.</title>
        <authorList>
            <person name="Brown T."/>
            <person name="Elewa A."/>
            <person name="Iarovenko S."/>
            <person name="Subramanian E."/>
            <person name="Araus A.J."/>
            <person name="Petzold A."/>
            <person name="Susuki M."/>
            <person name="Suzuki K.-i.T."/>
            <person name="Hayashi T."/>
            <person name="Toyoda A."/>
            <person name="Oliveira C."/>
            <person name="Osipova E."/>
            <person name="Leigh N.D."/>
            <person name="Simon A."/>
            <person name="Yun M.H."/>
        </authorList>
    </citation>
    <scope>NUCLEOTIDE SEQUENCE</scope>
    <source>
        <strain evidence="1">20211129_DDA</strain>
        <tissue evidence="1">Liver</tissue>
    </source>
</reference>
<keyword evidence="2" id="KW-1185">Reference proteome</keyword>
<name>A0AAV7N6P3_PLEWA</name>
<organism evidence="1 2">
    <name type="scientific">Pleurodeles waltl</name>
    <name type="common">Iberian ribbed newt</name>
    <dbReference type="NCBI Taxonomy" id="8319"/>
    <lineage>
        <taxon>Eukaryota</taxon>
        <taxon>Metazoa</taxon>
        <taxon>Chordata</taxon>
        <taxon>Craniata</taxon>
        <taxon>Vertebrata</taxon>
        <taxon>Euteleostomi</taxon>
        <taxon>Amphibia</taxon>
        <taxon>Batrachia</taxon>
        <taxon>Caudata</taxon>
        <taxon>Salamandroidea</taxon>
        <taxon>Salamandridae</taxon>
        <taxon>Pleurodelinae</taxon>
        <taxon>Pleurodeles</taxon>
    </lineage>
</organism>
<protein>
    <submittedName>
        <fullName evidence="1">Uncharacterized protein</fullName>
    </submittedName>
</protein>
<evidence type="ECO:0000313" key="1">
    <source>
        <dbReference type="EMBL" id="KAJ1110207.1"/>
    </source>
</evidence>
<comment type="caution">
    <text evidence="1">The sequence shown here is derived from an EMBL/GenBank/DDBJ whole genome shotgun (WGS) entry which is preliminary data.</text>
</comment>
<feature type="non-terminal residue" evidence="1">
    <location>
        <position position="1"/>
    </location>
</feature>
<proteinExistence type="predicted"/>
<feature type="non-terminal residue" evidence="1">
    <location>
        <position position="103"/>
    </location>
</feature>
<accession>A0AAV7N6P3</accession>
<gene>
    <name evidence="1" type="ORF">NDU88_007562</name>
</gene>
<dbReference type="EMBL" id="JANPWB010000013">
    <property type="protein sequence ID" value="KAJ1110207.1"/>
    <property type="molecule type" value="Genomic_DNA"/>
</dbReference>
<sequence length="103" mass="11679">LIRYELKYGMLINLMPLAQYKYIMYNDGSAQPAVGTNNYTLGLACNVEMEVMKDVEFHLQQTCMQSLGDCTAQLVDLQVLILALEHMDPEFLTLIVCDSCYCV</sequence>